<evidence type="ECO:0000256" key="1">
    <source>
        <dbReference type="SAM" id="MobiDB-lite"/>
    </source>
</evidence>
<name>A0A176WEA9_MARPO</name>
<protein>
    <submittedName>
        <fullName evidence="2">Uncharacterized protein</fullName>
    </submittedName>
</protein>
<sequence>MALLPYEPARSGHALDGRSEVQEEREVNNGEPGLREYRCATPRGQIRSYGGAMGPTKVNGILVWEDPTKLYGLVFTSIINTSMYYPD</sequence>
<dbReference type="EMBL" id="LVLJ01001095">
    <property type="protein sequence ID" value="OAE31419.1"/>
    <property type="molecule type" value="Genomic_DNA"/>
</dbReference>
<feature type="region of interest" description="Disordered" evidence="1">
    <location>
        <begin position="1"/>
        <end position="36"/>
    </location>
</feature>
<evidence type="ECO:0000313" key="2">
    <source>
        <dbReference type="EMBL" id="OAE31419.1"/>
    </source>
</evidence>
<keyword evidence="3" id="KW-1185">Reference proteome</keyword>
<accession>A0A176WEA9</accession>
<reference evidence="2" key="1">
    <citation type="submission" date="2016-03" db="EMBL/GenBank/DDBJ databases">
        <title>Mechanisms controlling the formation of the plant cell surface in tip-growing cells are functionally conserved among land plants.</title>
        <authorList>
            <person name="Honkanen S."/>
            <person name="Jones V.A."/>
            <person name="Morieri G."/>
            <person name="Champion C."/>
            <person name="Hetherington A.J."/>
            <person name="Kelly S."/>
            <person name="Saint-Marcoux D."/>
            <person name="Proust H."/>
            <person name="Prescott H."/>
            <person name="Dolan L."/>
        </authorList>
    </citation>
    <scope>NUCLEOTIDE SEQUENCE [LARGE SCALE GENOMIC DNA]</scope>
    <source>
        <tissue evidence="2">Whole gametophyte</tissue>
    </source>
</reference>
<dbReference type="Proteomes" id="UP000077202">
    <property type="component" value="Unassembled WGS sequence"/>
</dbReference>
<organism evidence="2 3">
    <name type="scientific">Marchantia polymorpha subsp. ruderalis</name>
    <dbReference type="NCBI Taxonomy" id="1480154"/>
    <lineage>
        <taxon>Eukaryota</taxon>
        <taxon>Viridiplantae</taxon>
        <taxon>Streptophyta</taxon>
        <taxon>Embryophyta</taxon>
        <taxon>Marchantiophyta</taxon>
        <taxon>Marchantiopsida</taxon>
        <taxon>Marchantiidae</taxon>
        <taxon>Marchantiales</taxon>
        <taxon>Marchantiaceae</taxon>
        <taxon>Marchantia</taxon>
    </lineage>
</organism>
<proteinExistence type="predicted"/>
<gene>
    <name evidence="2" type="ORF">AXG93_725s1080</name>
</gene>
<evidence type="ECO:0000313" key="3">
    <source>
        <dbReference type="Proteomes" id="UP000077202"/>
    </source>
</evidence>
<feature type="compositionally biased region" description="Basic and acidic residues" evidence="1">
    <location>
        <begin position="13"/>
        <end position="36"/>
    </location>
</feature>
<comment type="caution">
    <text evidence="2">The sequence shown here is derived from an EMBL/GenBank/DDBJ whole genome shotgun (WGS) entry which is preliminary data.</text>
</comment>
<dbReference type="AlphaFoldDB" id="A0A176WEA9"/>